<evidence type="ECO:0000313" key="3">
    <source>
        <dbReference type="Proteomes" id="UP000178783"/>
    </source>
</evidence>
<organism evidence="2 3">
    <name type="scientific">Candidatus Falkowbacteria bacterium RIFCSPLOWO2_02_FULL_45_21</name>
    <dbReference type="NCBI Taxonomy" id="1797989"/>
    <lineage>
        <taxon>Bacteria</taxon>
        <taxon>Candidatus Falkowiibacteriota</taxon>
    </lineage>
</organism>
<gene>
    <name evidence="2" type="ORF">A3H66_00630</name>
</gene>
<protein>
    <submittedName>
        <fullName evidence="2">Uncharacterized protein</fullName>
    </submittedName>
</protein>
<dbReference type="Proteomes" id="UP000178783">
    <property type="component" value="Unassembled WGS sequence"/>
</dbReference>
<name>A0A1F5SCD9_9BACT</name>
<keyword evidence="1" id="KW-1133">Transmembrane helix</keyword>
<reference evidence="2 3" key="1">
    <citation type="journal article" date="2016" name="Nat. Commun.">
        <title>Thousands of microbial genomes shed light on interconnected biogeochemical processes in an aquifer system.</title>
        <authorList>
            <person name="Anantharaman K."/>
            <person name="Brown C.T."/>
            <person name="Hug L.A."/>
            <person name="Sharon I."/>
            <person name="Castelle C.J."/>
            <person name="Probst A.J."/>
            <person name="Thomas B.C."/>
            <person name="Singh A."/>
            <person name="Wilkins M.J."/>
            <person name="Karaoz U."/>
            <person name="Brodie E.L."/>
            <person name="Williams K.H."/>
            <person name="Hubbard S.S."/>
            <person name="Banfield J.F."/>
        </authorList>
    </citation>
    <scope>NUCLEOTIDE SEQUENCE [LARGE SCALE GENOMIC DNA]</scope>
</reference>
<sequence length="140" mass="15375">MVKNYSKIYQRAAFMILAIIISGLLNICLFSFQAKAAPIQPLKLNFTYDNSSDCVAESKPEPTQTINHPSAPMSECCLAKNHYYEAVVNTASNESAPIFTNLVILPLSNLNLKNNSTYHIPQSTSPPLAELALASTVIRE</sequence>
<keyword evidence="1" id="KW-0472">Membrane</keyword>
<dbReference type="AlphaFoldDB" id="A0A1F5SCD9"/>
<feature type="transmembrane region" description="Helical" evidence="1">
    <location>
        <begin position="12"/>
        <end position="32"/>
    </location>
</feature>
<evidence type="ECO:0000313" key="2">
    <source>
        <dbReference type="EMBL" id="OGF24358.1"/>
    </source>
</evidence>
<dbReference type="EMBL" id="MFFW01000023">
    <property type="protein sequence ID" value="OGF24358.1"/>
    <property type="molecule type" value="Genomic_DNA"/>
</dbReference>
<proteinExistence type="predicted"/>
<keyword evidence="1" id="KW-0812">Transmembrane</keyword>
<comment type="caution">
    <text evidence="2">The sequence shown here is derived from an EMBL/GenBank/DDBJ whole genome shotgun (WGS) entry which is preliminary data.</text>
</comment>
<accession>A0A1F5SCD9</accession>
<evidence type="ECO:0000256" key="1">
    <source>
        <dbReference type="SAM" id="Phobius"/>
    </source>
</evidence>